<protein>
    <submittedName>
        <fullName evidence="4">Uncharacterized protein</fullName>
    </submittedName>
</protein>
<feature type="region of interest" description="Disordered" evidence="1">
    <location>
        <begin position="33"/>
        <end position="67"/>
    </location>
</feature>
<keyword evidence="5" id="KW-1185">Reference proteome</keyword>
<keyword evidence="2" id="KW-1133">Transmembrane helix</keyword>
<evidence type="ECO:0000313" key="5">
    <source>
        <dbReference type="Proteomes" id="UP000050509"/>
    </source>
</evidence>
<feature type="compositionally biased region" description="Low complexity" evidence="1">
    <location>
        <begin position="49"/>
        <end position="58"/>
    </location>
</feature>
<dbReference type="Proteomes" id="UP000050509">
    <property type="component" value="Unassembled WGS sequence"/>
</dbReference>
<feature type="chain" id="PRO_5006029304" evidence="3">
    <location>
        <begin position="26"/>
        <end position="117"/>
    </location>
</feature>
<feature type="transmembrane region" description="Helical" evidence="2">
    <location>
        <begin position="72"/>
        <end position="94"/>
    </location>
</feature>
<keyword evidence="3" id="KW-0732">Signal</keyword>
<dbReference type="EMBL" id="LJCR01001687">
    <property type="protein sequence ID" value="KPV49893.1"/>
    <property type="molecule type" value="Genomic_DNA"/>
</dbReference>
<evidence type="ECO:0000256" key="2">
    <source>
        <dbReference type="SAM" id="Phobius"/>
    </source>
</evidence>
<evidence type="ECO:0000256" key="1">
    <source>
        <dbReference type="SAM" id="MobiDB-lite"/>
    </source>
</evidence>
<dbReference type="AlphaFoldDB" id="A0A0N8PRG9"/>
<evidence type="ECO:0000256" key="3">
    <source>
        <dbReference type="SAM" id="SignalP"/>
    </source>
</evidence>
<feature type="signal peptide" evidence="3">
    <location>
        <begin position="1"/>
        <end position="25"/>
    </location>
</feature>
<keyword evidence="2" id="KW-0812">Transmembrane</keyword>
<reference evidence="4 5" key="1">
    <citation type="submission" date="2015-09" db="EMBL/GenBank/DDBJ databases">
        <title>Draft genome sequence of Kouleothrix aurantiaca JCM 19913.</title>
        <authorList>
            <person name="Hemp J."/>
        </authorList>
    </citation>
    <scope>NUCLEOTIDE SEQUENCE [LARGE SCALE GENOMIC DNA]</scope>
    <source>
        <strain evidence="4 5">COM-B</strain>
    </source>
</reference>
<sequence>MKQIGRTIIILVAAALVCGAAYALAGNRSAGGFEGRPPGFEQQAGGANGTTAGAPRRPGGFERRGGERGGSFLGGIFEVLRSLLIVAVVAALALPVMRMFTRRRPGTPAESEDVAAP</sequence>
<comment type="caution">
    <text evidence="4">The sequence shown here is derived from an EMBL/GenBank/DDBJ whole genome shotgun (WGS) entry which is preliminary data.</text>
</comment>
<name>A0A0N8PRG9_9CHLR</name>
<keyword evidence="2" id="KW-0472">Membrane</keyword>
<gene>
    <name evidence="4" type="ORF">SE17_30060</name>
</gene>
<proteinExistence type="predicted"/>
<accession>A0A0N8PRG9</accession>
<organism evidence="4 5">
    <name type="scientific">Kouleothrix aurantiaca</name>
    <dbReference type="NCBI Taxonomy" id="186479"/>
    <lineage>
        <taxon>Bacteria</taxon>
        <taxon>Bacillati</taxon>
        <taxon>Chloroflexota</taxon>
        <taxon>Chloroflexia</taxon>
        <taxon>Chloroflexales</taxon>
        <taxon>Roseiflexineae</taxon>
        <taxon>Roseiflexaceae</taxon>
        <taxon>Kouleothrix</taxon>
    </lineage>
</organism>
<evidence type="ECO:0000313" key="4">
    <source>
        <dbReference type="EMBL" id="KPV49893.1"/>
    </source>
</evidence>